<dbReference type="Pfam" id="PF11901">
    <property type="entry name" value="DM9"/>
    <property type="match status" value="1"/>
</dbReference>
<dbReference type="SMART" id="SM00696">
    <property type="entry name" value="DM9"/>
    <property type="match status" value="2"/>
</dbReference>
<dbReference type="AlphaFoldDB" id="A0AA38IJZ2"/>
<protein>
    <submittedName>
        <fullName evidence="1">Uncharacterized protein</fullName>
    </submittedName>
</protein>
<evidence type="ECO:0000313" key="2">
    <source>
        <dbReference type="Proteomes" id="UP001168821"/>
    </source>
</evidence>
<dbReference type="Proteomes" id="UP001168821">
    <property type="component" value="Unassembled WGS sequence"/>
</dbReference>
<organism evidence="1 2">
    <name type="scientific">Zophobas morio</name>
    <dbReference type="NCBI Taxonomy" id="2755281"/>
    <lineage>
        <taxon>Eukaryota</taxon>
        <taxon>Metazoa</taxon>
        <taxon>Ecdysozoa</taxon>
        <taxon>Arthropoda</taxon>
        <taxon>Hexapoda</taxon>
        <taxon>Insecta</taxon>
        <taxon>Pterygota</taxon>
        <taxon>Neoptera</taxon>
        <taxon>Endopterygota</taxon>
        <taxon>Coleoptera</taxon>
        <taxon>Polyphaga</taxon>
        <taxon>Cucujiformia</taxon>
        <taxon>Tenebrionidae</taxon>
        <taxon>Zophobas</taxon>
    </lineage>
</organism>
<evidence type="ECO:0000313" key="1">
    <source>
        <dbReference type="EMBL" id="KAJ3658320.1"/>
    </source>
</evidence>
<reference evidence="1" key="1">
    <citation type="journal article" date="2023" name="G3 (Bethesda)">
        <title>Whole genome assemblies of Zophobas morio and Tenebrio molitor.</title>
        <authorList>
            <person name="Kaur S."/>
            <person name="Stinson S.A."/>
            <person name="diCenzo G.C."/>
        </authorList>
    </citation>
    <scope>NUCLEOTIDE SEQUENCE</scope>
    <source>
        <strain evidence="1">QUZm001</strain>
    </source>
</reference>
<dbReference type="PANTHER" id="PTHR31649:SF10">
    <property type="entry name" value="IP19903P-RELATED"/>
    <property type="match status" value="1"/>
</dbReference>
<dbReference type="InterPro" id="IPR006616">
    <property type="entry name" value="DM9_repeat"/>
</dbReference>
<name>A0AA38IJZ2_9CUCU</name>
<dbReference type="EMBL" id="JALNTZ010000003">
    <property type="protein sequence ID" value="KAJ3658320.1"/>
    <property type="molecule type" value="Genomic_DNA"/>
</dbReference>
<dbReference type="PANTHER" id="PTHR31649">
    <property type="entry name" value="AGAP009604-PA"/>
    <property type="match status" value="1"/>
</dbReference>
<keyword evidence="2" id="KW-1185">Reference proteome</keyword>
<gene>
    <name evidence="1" type="ORF">Zmor_010065</name>
</gene>
<proteinExistence type="predicted"/>
<sequence length="153" mass="17168">MAQTPFYRWIDSCTTDNDFPCTAYPIGADSSGHNVYVGRTHFEQVLGPVTVVPELKKASLPGNGKEHAIEKYQLLCMNHFQWLPSHDGKVLPGAIQGGYNKDGIPLYIGRVCHEGSWIVGTIHPKYGVCYYPYQGKELSTKQYEALVSHFYQV</sequence>
<accession>A0AA38IJZ2</accession>
<comment type="caution">
    <text evidence="1">The sequence shown here is derived from an EMBL/GenBank/DDBJ whole genome shotgun (WGS) entry which is preliminary data.</text>
</comment>